<dbReference type="AlphaFoldDB" id="A0A8D9AYA3"/>
<sequence length="242" mass="28462">MKEERKRREIVIVKEVKAVVVKMKRRRKIKEKRKIREIVILKEVKVVVMKRKKERKIRRKIKEKSGDVVKDEVEEDMPNEEVPEISDEKDLRSDKPKKKKKSKSDEKPVEDLASMKERLKPLKQDIVIMEIKPTKVTTIPVSDLPSFATLKLKKAPKRPEKEIKSVELPKFLLKSRILRFDYPPMLHYCTYVDLPEIFIDNGILSDASKCQIQHLGEEVLIMFNFLIPSSIYSFSCFLSQNS</sequence>
<reference evidence="2" key="1">
    <citation type="submission" date="2021-05" db="EMBL/GenBank/DDBJ databases">
        <authorList>
            <person name="Alioto T."/>
            <person name="Alioto T."/>
            <person name="Gomez Garrido J."/>
        </authorList>
    </citation>
    <scope>NUCLEOTIDE SEQUENCE</scope>
</reference>
<name>A0A8D9AYA3_9HEMI</name>
<feature type="region of interest" description="Disordered" evidence="1">
    <location>
        <begin position="59"/>
        <end position="113"/>
    </location>
</feature>
<evidence type="ECO:0000256" key="1">
    <source>
        <dbReference type="SAM" id="MobiDB-lite"/>
    </source>
</evidence>
<protein>
    <submittedName>
        <fullName evidence="2">Uncharacterized protein</fullName>
    </submittedName>
</protein>
<dbReference type="EMBL" id="HBUF01597103">
    <property type="protein sequence ID" value="CAG6775068.1"/>
    <property type="molecule type" value="Transcribed_RNA"/>
</dbReference>
<dbReference type="EMBL" id="HBUF01597102">
    <property type="protein sequence ID" value="CAG6775066.1"/>
    <property type="molecule type" value="Transcribed_RNA"/>
</dbReference>
<organism evidence="2">
    <name type="scientific">Cacopsylla melanoneura</name>
    <dbReference type="NCBI Taxonomy" id="428564"/>
    <lineage>
        <taxon>Eukaryota</taxon>
        <taxon>Metazoa</taxon>
        <taxon>Ecdysozoa</taxon>
        <taxon>Arthropoda</taxon>
        <taxon>Hexapoda</taxon>
        <taxon>Insecta</taxon>
        <taxon>Pterygota</taxon>
        <taxon>Neoptera</taxon>
        <taxon>Paraneoptera</taxon>
        <taxon>Hemiptera</taxon>
        <taxon>Sternorrhyncha</taxon>
        <taxon>Psylloidea</taxon>
        <taxon>Psyllidae</taxon>
        <taxon>Psyllinae</taxon>
        <taxon>Cacopsylla</taxon>
    </lineage>
</organism>
<accession>A0A8D9AYA3</accession>
<dbReference type="EMBL" id="HBUF01597100">
    <property type="protein sequence ID" value="CAG6775060.1"/>
    <property type="molecule type" value="Transcribed_RNA"/>
</dbReference>
<evidence type="ECO:0000313" key="2">
    <source>
        <dbReference type="EMBL" id="CAG6775068.1"/>
    </source>
</evidence>
<proteinExistence type="predicted"/>
<feature type="compositionally biased region" description="Acidic residues" evidence="1">
    <location>
        <begin position="72"/>
        <end position="85"/>
    </location>
</feature>
<feature type="compositionally biased region" description="Basic and acidic residues" evidence="1">
    <location>
        <begin position="103"/>
        <end position="113"/>
    </location>
</feature>